<dbReference type="OrthoDB" id="9941159at2759"/>
<dbReference type="PANTHER" id="PTHR21419">
    <property type="match status" value="1"/>
</dbReference>
<feature type="transmembrane region" description="Helical" evidence="7">
    <location>
        <begin position="152"/>
        <end position="173"/>
    </location>
</feature>
<evidence type="ECO:0000256" key="5">
    <source>
        <dbReference type="ARBA" id="ARBA00025791"/>
    </source>
</evidence>
<evidence type="ECO:0000259" key="8">
    <source>
        <dbReference type="Pfam" id="PF23727"/>
    </source>
</evidence>
<keyword evidence="2 7" id="KW-0812">Transmembrane</keyword>
<evidence type="ECO:0000313" key="10">
    <source>
        <dbReference type="RefSeq" id="XP_030649123.1"/>
    </source>
</evidence>
<evidence type="ECO:0000313" key="9">
    <source>
        <dbReference type="Proteomes" id="UP000504632"/>
    </source>
</evidence>
<feature type="compositionally biased region" description="Gly residues" evidence="6">
    <location>
        <begin position="125"/>
        <end position="135"/>
    </location>
</feature>
<proteinExistence type="inferred from homology"/>
<dbReference type="InterPro" id="IPR055409">
    <property type="entry name" value="Beta-prop_FAM234A_B"/>
</dbReference>
<keyword evidence="3 7" id="KW-1133">Transmembrane helix</keyword>
<comment type="subcellular location">
    <subcellularLocation>
        <location evidence="1">Membrane</location>
        <topology evidence="1">Single-pass membrane protein</topology>
    </subcellularLocation>
</comment>
<gene>
    <name evidence="10" type="primary">fam234b</name>
</gene>
<keyword evidence="4 7" id="KW-0472">Membrane</keyword>
<dbReference type="Gene3D" id="2.130.10.10">
    <property type="entry name" value="YVTN repeat-like/Quinoprotein amine dehydrogenase"/>
    <property type="match status" value="1"/>
</dbReference>
<reference evidence="10" key="1">
    <citation type="submission" date="2025-08" db="UniProtKB">
        <authorList>
            <consortium name="RefSeq"/>
        </authorList>
    </citation>
    <scope>IDENTIFICATION</scope>
</reference>
<dbReference type="InterPro" id="IPR045232">
    <property type="entry name" value="FAM234"/>
</dbReference>
<dbReference type="Pfam" id="PF23727">
    <property type="entry name" value="Beta-prop_FAM234A_B"/>
    <property type="match status" value="1"/>
</dbReference>
<feature type="region of interest" description="Disordered" evidence="6">
    <location>
        <begin position="271"/>
        <end position="291"/>
    </location>
</feature>
<dbReference type="AlphaFoldDB" id="A0A6J2WXV7"/>
<keyword evidence="9" id="KW-1185">Reference proteome</keyword>
<dbReference type="FunCoup" id="A0A6J2WXV7">
    <property type="interactions" value="501"/>
</dbReference>
<feature type="compositionally biased region" description="Basic and acidic residues" evidence="6">
    <location>
        <begin position="96"/>
        <end position="111"/>
    </location>
</feature>
<comment type="similarity">
    <text evidence="5">Belongs to the FAM234 family.</text>
</comment>
<evidence type="ECO:0000256" key="7">
    <source>
        <dbReference type="SAM" id="Phobius"/>
    </source>
</evidence>
<dbReference type="InterPro" id="IPR015943">
    <property type="entry name" value="WD40/YVTN_repeat-like_dom_sf"/>
</dbReference>
<dbReference type="Proteomes" id="UP000504632">
    <property type="component" value="Chromosome 16"/>
</dbReference>
<feature type="domain" description="FAM234A/B beta-propeller" evidence="8">
    <location>
        <begin position="294"/>
        <end position="689"/>
    </location>
</feature>
<dbReference type="RefSeq" id="XP_030649123.1">
    <property type="nucleotide sequence ID" value="XM_030793263.1"/>
</dbReference>
<dbReference type="GeneID" id="115829201"/>
<feature type="compositionally biased region" description="Acidic residues" evidence="6">
    <location>
        <begin position="71"/>
        <end position="85"/>
    </location>
</feature>
<dbReference type="CTD" id="57613"/>
<evidence type="ECO:0000256" key="1">
    <source>
        <dbReference type="ARBA" id="ARBA00004167"/>
    </source>
</evidence>
<feature type="compositionally biased region" description="Acidic residues" evidence="6">
    <location>
        <begin position="29"/>
        <end position="39"/>
    </location>
</feature>
<dbReference type="GO" id="GO:0016020">
    <property type="term" value="C:membrane"/>
    <property type="evidence" value="ECO:0007669"/>
    <property type="project" value="UniProtKB-SubCell"/>
</dbReference>
<sequence>MAASLSRALKLPGKKGSELGEYDPLTQADSEDDSEEDDLVLNYPRNGLGRGSCLGPGPTEHRRGRSGRLVDEEELEEDEEEEEDEWRDRPRGKKRQDREDIKHWSQREVGRDGTGAGVAGEALGPNGGAGLGLGPGADPDGKRARVRNVIRTTAFLVPLGCAMVLVLLCAFLLPCPQGALHRRPEWERELGDVGGVNSPPLALWDVDNDAIEDLLIGVTQMSNESQLSSSLGNHKEYSVVALSALSGEVLWRKALGNPVLYVQCGLQSGAPARPGTRLRAEAQDPSLPPGHRGRGPVCLLVTLTHLTAVNASTGKQLWEVSSGQVESPAVPLPDLQGDSTPVLLIATLADDKVSDLSLRLLSGTNGALIGQPVTFNLTEQGKLIGPMLHETTVGAYYIVFGLGAVEAVSLRDIYTKATSKTTVPAKLRLKDPSWERLKKTNSSTLIHISSGKEEIEYMLPLVAGMCNNHNNLDAVSALNVSRSDWVVMTRDSRKLSVLRERDTHTRWTLNASAMHSRPCGGYFNDDSVPDLVIQLSSAGVRKVQMIDGASGQCLWEAEFQCPLLVLEGSAVMTTTGQSAFLFWAGEPLSATRNVTKATVNSTSSAEPVLRRLFLLHPAYPTILLQLTSTTDTVLTSAVSYDEQDKDASYLTVSSRPTSGLGPEARVVRSLSLRASIAGAQTVRLGEESKPGAGPLRPSAFEINKFFRHLSFKRQQQEKAGRF</sequence>
<evidence type="ECO:0000256" key="6">
    <source>
        <dbReference type="SAM" id="MobiDB-lite"/>
    </source>
</evidence>
<evidence type="ECO:0000256" key="4">
    <source>
        <dbReference type="ARBA" id="ARBA00023136"/>
    </source>
</evidence>
<organism evidence="9 10">
    <name type="scientific">Chanos chanos</name>
    <name type="common">Milkfish</name>
    <name type="synonym">Mugil chanos</name>
    <dbReference type="NCBI Taxonomy" id="29144"/>
    <lineage>
        <taxon>Eukaryota</taxon>
        <taxon>Metazoa</taxon>
        <taxon>Chordata</taxon>
        <taxon>Craniata</taxon>
        <taxon>Vertebrata</taxon>
        <taxon>Euteleostomi</taxon>
        <taxon>Actinopterygii</taxon>
        <taxon>Neopterygii</taxon>
        <taxon>Teleostei</taxon>
        <taxon>Ostariophysi</taxon>
        <taxon>Gonorynchiformes</taxon>
        <taxon>Chanidae</taxon>
        <taxon>Chanos</taxon>
    </lineage>
</organism>
<dbReference type="SUPFAM" id="SSF50998">
    <property type="entry name" value="Quinoprotein alcohol dehydrogenase-like"/>
    <property type="match status" value="1"/>
</dbReference>
<dbReference type="InParanoid" id="A0A6J2WXV7"/>
<dbReference type="InterPro" id="IPR011047">
    <property type="entry name" value="Quinoprotein_ADH-like_sf"/>
</dbReference>
<evidence type="ECO:0000256" key="3">
    <source>
        <dbReference type="ARBA" id="ARBA00022989"/>
    </source>
</evidence>
<feature type="region of interest" description="Disordered" evidence="6">
    <location>
        <begin position="1"/>
        <end position="136"/>
    </location>
</feature>
<evidence type="ECO:0000256" key="2">
    <source>
        <dbReference type="ARBA" id="ARBA00022692"/>
    </source>
</evidence>
<name>A0A6J2WXV7_CHACN</name>
<protein>
    <submittedName>
        <fullName evidence="10">Protein FAM234B</fullName>
    </submittedName>
</protein>
<accession>A0A6J2WXV7</accession>
<dbReference type="PANTHER" id="PTHR21419:SF25">
    <property type="entry name" value="PROTEIN FAM234B"/>
    <property type="match status" value="1"/>
</dbReference>